<evidence type="ECO:0000313" key="3">
    <source>
        <dbReference type="Proteomes" id="UP001500879"/>
    </source>
</evidence>
<dbReference type="Gene3D" id="3.50.50.60">
    <property type="entry name" value="FAD/NAD(P)-binding domain"/>
    <property type="match status" value="1"/>
</dbReference>
<sequence length="587" mass="63551">MAEAAEGAGVSRRRVLGYGAAGLGLGAVRTRHAAAAGRGGRRVAVFGAGVAGLTAAHELAERGFEVTVYERRSVPGGKARSLYVPHSGTGGRRGLPGEHGHRGVFGFYHNLPDTLRRIPLAGGGTVHGNLAAVTRVEYARSGGRGSVTVPQRPWTPSLSDAGLLIASLAGTLEETFRLTPRESLFFARQLVILFTSCRERLFGQWEYVSWWDHIRAGRMSPEYQRLLGGGVQLIQALRPTTASARTCGQGFEAVLYAVTGRGTDGPADGVFDGPTSEAWIDPWVAHLRSLGVRFAYGRSVERLETAAGHVVRATARTARGGTERVDADWFVAAVPSDRAIRLWDGALRAADQRLAAMDGLQQTWCSGVQFFLRRPAEVVAGHVAHIDSPWKLVSIGQSKLWRAPFARTWGDGRAQESLSVDVSDWDTPGILYGRPARQCTRAEVAREVWAQMRAHLEASVLPDSLLHSWYLDEAITEGGDGLRNDDPYLLNSAGSWDLRPEAVTAVGNLFLAGDWVRTYSNIDFTSMETANEAGRRAAAGVLAAAGGPDRAEVRTFKGYEAPEFALAKEVDKERWRLGLPHLLDTGR</sequence>
<dbReference type="InterPro" id="IPR050464">
    <property type="entry name" value="Zeta_carotene_desat/Oxidored"/>
</dbReference>
<feature type="domain" description="Amine oxidase" evidence="1">
    <location>
        <begin position="50"/>
        <end position="542"/>
    </location>
</feature>
<dbReference type="PROSITE" id="PS51318">
    <property type="entry name" value="TAT"/>
    <property type="match status" value="1"/>
</dbReference>
<dbReference type="Pfam" id="PF01593">
    <property type="entry name" value="Amino_oxidase"/>
    <property type="match status" value="1"/>
</dbReference>
<comment type="caution">
    <text evidence="2">The sequence shown here is derived from an EMBL/GenBank/DDBJ whole genome shotgun (WGS) entry which is preliminary data.</text>
</comment>
<accession>A0ABN0YZJ1</accession>
<dbReference type="InterPro" id="IPR002937">
    <property type="entry name" value="Amino_oxidase"/>
</dbReference>
<name>A0ABN0YZJ1_9ACTN</name>
<organism evidence="2 3">
    <name type="scientific">Streptomyces luteireticuli</name>
    <dbReference type="NCBI Taxonomy" id="173858"/>
    <lineage>
        <taxon>Bacteria</taxon>
        <taxon>Bacillati</taxon>
        <taxon>Actinomycetota</taxon>
        <taxon>Actinomycetes</taxon>
        <taxon>Kitasatosporales</taxon>
        <taxon>Streptomycetaceae</taxon>
        <taxon>Streptomyces</taxon>
    </lineage>
</organism>
<dbReference type="RefSeq" id="WP_344029086.1">
    <property type="nucleotide sequence ID" value="NZ_BAAABX010000056.1"/>
</dbReference>
<evidence type="ECO:0000259" key="1">
    <source>
        <dbReference type="Pfam" id="PF01593"/>
    </source>
</evidence>
<dbReference type="SUPFAM" id="SSF51905">
    <property type="entry name" value="FAD/NAD(P)-binding domain"/>
    <property type="match status" value="1"/>
</dbReference>
<reference evidence="3" key="1">
    <citation type="journal article" date="2019" name="Int. J. Syst. Evol. Microbiol.">
        <title>The Global Catalogue of Microorganisms (GCM) 10K type strain sequencing project: providing services to taxonomists for standard genome sequencing and annotation.</title>
        <authorList>
            <consortium name="The Broad Institute Genomics Platform"/>
            <consortium name="The Broad Institute Genome Sequencing Center for Infectious Disease"/>
            <person name="Wu L."/>
            <person name="Ma J."/>
        </authorList>
    </citation>
    <scope>NUCLEOTIDE SEQUENCE [LARGE SCALE GENOMIC DNA]</scope>
    <source>
        <strain evidence="3">JCM 4788</strain>
    </source>
</reference>
<dbReference type="InterPro" id="IPR006311">
    <property type="entry name" value="TAT_signal"/>
</dbReference>
<proteinExistence type="predicted"/>
<protein>
    <submittedName>
        <fullName evidence="2">FAD-dependent oxidoreductase</fullName>
    </submittedName>
</protein>
<dbReference type="PANTHER" id="PTHR42923">
    <property type="entry name" value="PROTOPORPHYRINOGEN OXIDASE"/>
    <property type="match status" value="1"/>
</dbReference>
<evidence type="ECO:0000313" key="2">
    <source>
        <dbReference type="EMBL" id="GAA0424354.1"/>
    </source>
</evidence>
<dbReference type="PRINTS" id="PR00419">
    <property type="entry name" value="ADXRDTASE"/>
</dbReference>
<dbReference type="EMBL" id="BAAABX010000056">
    <property type="protein sequence ID" value="GAA0424354.1"/>
    <property type="molecule type" value="Genomic_DNA"/>
</dbReference>
<dbReference type="PANTHER" id="PTHR42923:SF46">
    <property type="entry name" value="AMINE OXIDASE"/>
    <property type="match status" value="1"/>
</dbReference>
<keyword evidence="3" id="KW-1185">Reference proteome</keyword>
<dbReference type="InterPro" id="IPR036188">
    <property type="entry name" value="FAD/NAD-bd_sf"/>
</dbReference>
<dbReference type="Proteomes" id="UP001500879">
    <property type="component" value="Unassembled WGS sequence"/>
</dbReference>
<gene>
    <name evidence="2" type="ORF">GCM10010357_52290</name>
</gene>